<feature type="chain" id="PRO_5046317836" evidence="1">
    <location>
        <begin position="25"/>
        <end position="352"/>
    </location>
</feature>
<dbReference type="EMBL" id="JBBMFF010000233">
    <property type="protein sequence ID" value="MEQ2511462.1"/>
    <property type="molecule type" value="Genomic_DNA"/>
</dbReference>
<name>A0ABV1G7S5_9FIRM</name>
<accession>A0ABV1G7S5</accession>
<keyword evidence="1" id="KW-0732">Signal</keyword>
<feature type="signal peptide" evidence="1">
    <location>
        <begin position="1"/>
        <end position="24"/>
    </location>
</feature>
<evidence type="ECO:0000313" key="2">
    <source>
        <dbReference type="EMBL" id="MEQ2511462.1"/>
    </source>
</evidence>
<evidence type="ECO:0000313" key="3">
    <source>
        <dbReference type="Proteomes" id="UP001491552"/>
    </source>
</evidence>
<protein>
    <submittedName>
        <fullName evidence="2">ABC transporter substrate-binding protein</fullName>
    </submittedName>
</protein>
<dbReference type="Gene3D" id="3.40.50.2300">
    <property type="match status" value="2"/>
</dbReference>
<organism evidence="2 3">
    <name type="scientific">Faecousia intestinalis</name>
    <dbReference type="NCBI Taxonomy" id="3133167"/>
    <lineage>
        <taxon>Bacteria</taxon>
        <taxon>Bacillati</taxon>
        <taxon>Bacillota</taxon>
        <taxon>Clostridia</taxon>
        <taxon>Eubacteriales</taxon>
        <taxon>Oscillospiraceae</taxon>
        <taxon>Faecousia</taxon>
    </lineage>
</organism>
<dbReference type="InterPro" id="IPR028082">
    <property type="entry name" value="Peripla_BP_I"/>
</dbReference>
<dbReference type="Proteomes" id="UP001491552">
    <property type="component" value="Unassembled WGS sequence"/>
</dbReference>
<sequence length="352" mass="36744">MKKNMLSRVLTLALAALLALSLFACGKKSDDNSTGAASYKVGICSYADDASLNQIVDSIESRLKAIGQEKGVTFEISYDNCNTDSAVLNQIIANFMADKVDLMIGVATPVAVAMQAATEGTDIPVVFAAVSDPVGAGLVESLEAPGANITGTSDYLDTDAILDLIFAANPDAKSIALLYDLGQDSSAAPIRNAKAYLDKRGVSYKEYNGTTTDEISLAVSSIVADKASAVFTPTDNTVMTAELAIYEALAKAGIPHYTGADSFALNGAFLGYGVDYANLGVETANMVSGILLDGSKPSATPVLTFDNGTATINTDICRELGLNYDELAEAFAPLCTKVQSIVTAESFDDLNQ</sequence>
<dbReference type="CDD" id="cd06325">
    <property type="entry name" value="PBP1_ABC_unchar_transporter"/>
    <property type="match status" value="1"/>
</dbReference>
<dbReference type="PANTHER" id="PTHR35271:SF1">
    <property type="entry name" value="ABC TRANSPORTER, SUBSTRATE-BINDING LIPOPROTEIN"/>
    <property type="match status" value="1"/>
</dbReference>
<dbReference type="PROSITE" id="PS51257">
    <property type="entry name" value="PROKAR_LIPOPROTEIN"/>
    <property type="match status" value="1"/>
</dbReference>
<reference evidence="2 3" key="1">
    <citation type="submission" date="2024-03" db="EMBL/GenBank/DDBJ databases">
        <title>Human intestinal bacterial collection.</title>
        <authorList>
            <person name="Pauvert C."/>
            <person name="Hitch T.C.A."/>
            <person name="Clavel T."/>
        </authorList>
    </citation>
    <scope>NUCLEOTIDE SEQUENCE [LARGE SCALE GENOMIC DNA]</scope>
    <source>
        <strain evidence="2 3">CLA-AA-H192</strain>
    </source>
</reference>
<dbReference type="SUPFAM" id="SSF53822">
    <property type="entry name" value="Periplasmic binding protein-like I"/>
    <property type="match status" value="1"/>
</dbReference>
<dbReference type="InterPro" id="IPR007487">
    <property type="entry name" value="ABC_transpt-TYRBP-like"/>
</dbReference>
<proteinExistence type="predicted"/>
<comment type="caution">
    <text evidence="2">The sequence shown here is derived from an EMBL/GenBank/DDBJ whole genome shotgun (WGS) entry which is preliminary data.</text>
</comment>
<evidence type="ECO:0000256" key="1">
    <source>
        <dbReference type="SAM" id="SignalP"/>
    </source>
</evidence>
<dbReference type="PANTHER" id="PTHR35271">
    <property type="entry name" value="ABC TRANSPORTER, SUBSTRATE-BINDING LIPOPROTEIN-RELATED"/>
    <property type="match status" value="1"/>
</dbReference>
<dbReference type="RefSeq" id="WP_349136173.1">
    <property type="nucleotide sequence ID" value="NZ_JBBMFF010000233.1"/>
</dbReference>
<dbReference type="Pfam" id="PF04392">
    <property type="entry name" value="ABC_sub_bind"/>
    <property type="match status" value="1"/>
</dbReference>
<keyword evidence="3" id="KW-1185">Reference proteome</keyword>
<gene>
    <name evidence="2" type="ORF">WMO66_09415</name>
</gene>